<comment type="caution">
    <text evidence="1">The sequence shown here is derived from an EMBL/GenBank/DDBJ whole genome shotgun (WGS) entry which is preliminary data.</text>
</comment>
<dbReference type="Proteomes" id="UP000023464">
    <property type="component" value="Unassembled WGS sequence"/>
</dbReference>
<dbReference type="PATRIC" id="fig|1393736.3.peg.3584"/>
<organism evidence="1 2">
    <name type="scientific">Photorhabdus aegyptia</name>
    <dbReference type="NCBI Taxonomy" id="2805098"/>
    <lineage>
        <taxon>Bacteria</taxon>
        <taxon>Pseudomonadati</taxon>
        <taxon>Pseudomonadota</taxon>
        <taxon>Gammaproteobacteria</taxon>
        <taxon>Enterobacterales</taxon>
        <taxon>Morganellaceae</taxon>
        <taxon>Photorhabdus</taxon>
    </lineage>
</organism>
<reference evidence="1 2" key="1">
    <citation type="submission" date="2014-03" db="EMBL/GenBank/DDBJ databases">
        <title>Draft Genome of Photorhabdus luminescens BA1, an Egyptian Isolate.</title>
        <authorList>
            <person name="Ghazal S."/>
            <person name="Hurst S.G.IV."/>
            <person name="Morris K."/>
            <person name="Thomas K."/>
            <person name="Tisa L.S."/>
        </authorList>
    </citation>
    <scope>NUCLEOTIDE SEQUENCE [LARGE SCALE GENOMIC DNA]</scope>
    <source>
        <strain evidence="1 2">BA1</strain>
    </source>
</reference>
<dbReference type="EMBL" id="JFGV01000062">
    <property type="protein sequence ID" value="EYU14003.1"/>
    <property type="molecule type" value="Genomic_DNA"/>
</dbReference>
<dbReference type="AlphaFoldDB" id="A0A022PGF2"/>
<sequence>MKCRSHDDAMAEVFRKDPTYAIELLNSILENDEQAELLIVLRQITKAFGEFVA</sequence>
<protein>
    <submittedName>
        <fullName evidence="1">Uncharacterized protein</fullName>
    </submittedName>
</protein>
<evidence type="ECO:0000313" key="1">
    <source>
        <dbReference type="EMBL" id="EYU14003.1"/>
    </source>
</evidence>
<dbReference type="RefSeq" id="WP_160170011.1">
    <property type="nucleotide sequence ID" value="NZ_CAWLTM010000053.1"/>
</dbReference>
<evidence type="ECO:0000313" key="2">
    <source>
        <dbReference type="Proteomes" id="UP000023464"/>
    </source>
</evidence>
<proteinExistence type="predicted"/>
<name>A0A022PGF2_9GAMM</name>
<gene>
    <name evidence="1" type="ORF">BA1DRAFT_03516</name>
</gene>
<keyword evidence="2" id="KW-1185">Reference proteome</keyword>
<accession>A0A022PGF2</accession>